<organism evidence="3 4">
    <name type="scientific">Stieleria magnilauensis</name>
    <dbReference type="NCBI Taxonomy" id="2527963"/>
    <lineage>
        <taxon>Bacteria</taxon>
        <taxon>Pseudomonadati</taxon>
        <taxon>Planctomycetota</taxon>
        <taxon>Planctomycetia</taxon>
        <taxon>Pirellulales</taxon>
        <taxon>Pirellulaceae</taxon>
        <taxon>Stieleria</taxon>
    </lineage>
</organism>
<evidence type="ECO:0008006" key="5">
    <source>
        <dbReference type="Google" id="ProtNLM"/>
    </source>
</evidence>
<dbReference type="Pfam" id="PF07585">
    <property type="entry name" value="BBP7"/>
    <property type="match status" value="1"/>
</dbReference>
<feature type="chain" id="PRO_5045501481" description="BBP7 family outer membrane beta-barrel protein" evidence="2">
    <location>
        <begin position="33"/>
        <end position="512"/>
    </location>
</feature>
<dbReference type="Proteomes" id="UP000318081">
    <property type="component" value="Chromosome"/>
</dbReference>
<dbReference type="EMBL" id="CP036432">
    <property type="protein sequence ID" value="QDV83739.1"/>
    <property type="molecule type" value="Genomic_DNA"/>
</dbReference>
<keyword evidence="4" id="KW-1185">Reference proteome</keyword>
<sequence length="512" mass="55737">MPSQRIHSSRLNLLRTLFCLLTVVVTASLAGADAFGQGPAERNGRRTASQKPEIMRWRVVPKGAQKTPRHQASTNARPTSRPHRRPDADTGKPTEPLNVAVAQAEYHTEAFADDSVVYAPPPRSFEPSACDDMGPYCDSLMPSSGCGNAQCTSCDRRNSRTSFSRLVGRAEYLLWWTSGLDTPPLATTSPVGTGQDQAGVLGQLGTSVLFGDNEYNDGSRPGGRYTIGLWDDDCQSRGWEFSYLHLGNETTSFSASNANTGILARPFFNETTNAQDARLIAFPGVVDGSLNIDMTSKFQSAEALYRWTAQRSKCGRMEYLLGYRFAELDDGITIAESTLSLAGPTAGTSFDLLDQFDSKNTFHGGQFGIACQWQPNRCWSIDLIGKLALGATQRQADVTGRTLVSAVGNIENPAGLLTQGSNIGSYSSDNFTTITEFGVTLNRHFSRSLTANFGYTFLYWNDVARAGDQIDLNVNTSQIPPGVLVGAARPAFAFRSTDFWAQGLRFGLELQF</sequence>
<evidence type="ECO:0000256" key="2">
    <source>
        <dbReference type="SAM" id="SignalP"/>
    </source>
</evidence>
<feature type="signal peptide" evidence="2">
    <location>
        <begin position="1"/>
        <end position="32"/>
    </location>
</feature>
<keyword evidence="2" id="KW-0732">Signal</keyword>
<name>A0ABX5XV52_9BACT</name>
<accession>A0ABX5XV52</accession>
<gene>
    <name evidence="3" type="ORF">TBK1r_26810</name>
</gene>
<evidence type="ECO:0000313" key="4">
    <source>
        <dbReference type="Proteomes" id="UP000318081"/>
    </source>
</evidence>
<dbReference type="InterPro" id="IPR011446">
    <property type="entry name" value="BBP7"/>
</dbReference>
<evidence type="ECO:0000256" key="1">
    <source>
        <dbReference type="SAM" id="MobiDB-lite"/>
    </source>
</evidence>
<proteinExistence type="predicted"/>
<reference evidence="3 4" key="1">
    <citation type="submission" date="2019-02" db="EMBL/GenBank/DDBJ databases">
        <title>Deep-cultivation of Planctomycetes and their phenomic and genomic characterization uncovers novel biology.</title>
        <authorList>
            <person name="Wiegand S."/>
            <person name="Jogler M."/>
            <person name="Boedeker C."/>
            <person name="Pinto D."/>
            <person name="Vollmers J."/>
            <person name="Rivas-Marin E."/>
            <person name="Kohn T."/>
            <person name="Peeters S.H."/>
            <person name="Heuer A."/>
            <person name="Rast P."/>
            <person name="Oberbeckmann S."/>
            <person name="Bunk B."/>
            <person name="Jeske O."/>
            <person name="Meyerdierks A."/>
            <person name="Storesund J.E."/>
            <person name="Kallscheuer N."/>
            <person name="Luecker S."/>
            <person name="Lage O.M."/>
            <person name="Pohl T."/>
            <person name="Merkel B.J."/>
            <person name="Hornburger P."/>
            <person name="Mueller R.-W."/>
            <person name="Bruemmer F."/>
            <person name="Labrenz M."/>
            <person name="Spormann A.M."/>
            <person name="Op den Camp H."/>
            <person name="Overmann J."/>
            <person name="Amann R."/>
            <person name="Jetten M.S.M."/>
            <person name="Mascher T."/>
            <person name="Medema M.H."/>
            <person name="Devos D.P."/>
            <person name="Kaster A.-K."/>
            <person name="Ovreas L."/>
            <person name="Rohde M."/>
            <person name="Galperin M.Y."/>
            <person name="Jogler C."/>
        </authorList>
    </citation>
    <scope>NUCLEOTIDE SEQUENCE [LARGE SCALE GENOMIC DNA]</scope>
    <source>
        <strain evidence="3 4">TBK1r</strain>
    </source>
</reference>
<protein>
    <recommendedName>
        <fullName evidence="5">BBP7 family outer membrane beta-barrel protein</fullName>
    </recommendedName>
</protein>
<feature type="region of interest" description="Disordered" evidence="1">
    <location>
        <begin position="34"/>
        <end position="95"/>
    </location>
</feature>
<evidence type="ECO:0000313" key="3">
    <source>
        <dbReference type="EMBL" id="QDV83739.1"/>
    </source>
</evidence>